<reference evidence="1" key="1">
    <citation type="submission" date="2020-06" db="EMBL/GenBank/DDBJ databases">
        <title>Unique genomic features of the anaerobic methanotrophic archaea.</title>
        <authorList>
            <person name="Chadwick G.L."/>
            <person name="Skennerton C.T."/>
            <person name="Laso-Perez R."/>
            <person name="Leu A.O."/>
            <person name="Speth D.R."/>
            <person name="Yu H."/>
            <person name="Morgan-Lang C."/>
            <person name="Hatzenpichler R."/>
            <person name="Goudeau D."/>
            <person name="Malmstrom R."/>
            <person name="Brazelton W.J."/>
            <person name="Woyke T."/>
            <person name="Hallam S.J."/>
            <person name="Tyson G.W."/>
            <person name="Wegener G."/>
            <person name="Boetius A."/>
            <person name="Orphan V."/>
        </authorList>
    </citation>
    <scope>NUCLEOTIDE SEQUENCE</scope>
</reference>
<proteinExistence type="predicted"/>
<dbReference type="GO" id="GO:0051539">
    <property type="term" value="F:4 iron, 4 sulfur cluster binding"/>
    <property type="evidence" value="ECO:0007669"/>
    <property type="project" value="InterPro"/>
</dbReference>
<name>A0A7G9Z7Z2_9EURY</name>
<accession>A0A7G9Z7Z2</accession>
<dbReference type="Gene3D" id="1.10.1670.10">
    <property type="entry name" value="Helix-hairpin-Helix base-excision DNA repair enzymes (C-terminal)"/>
    <property type="match status" value="1"/>
</dbReference>
<dbReference type="GO" id="GO:0140097">
    <property type="term" value="F:catalytic activity, acting on DNA"/>
    <property type="evidence" value="ECO:0007669"/>
    <property type="project" value="UniProtKB-ARBA"/>
</dbReference>
<dbReference type="InterPro" id="IPR003651">
    <property type="entry name" value="Endonuclease3_FeS-loop_motif"/>
</dbReference>
<dbReference type="InterPro" id="IPR023170">
    <property type="entry name" value="HhH_base_excis_C"/>
</dbReference>
<evidence type="ECO:0008006" key="2">
    <source>
        <dbReference type="Google" id="ProtNLM"/>
    </source>
</evidence>
<dbReference type="GO" id="GO:0006281">
    <property type="term" value="P:DNA repair"/>
    <property type="evidence" value="ECO:0007669"/>
    <property type="project" value="InterPro"/>
</dbReference>
<dbReference type="Pfam" id="PF10576">
    <property type="entry name" value="EndIII_4Fe-2S"/>
    <property type="match status" value="1"/>
</dbReference>
<sequence length="78" mass="9069">MLRVYERVFNVKSQKSRPHIDKEMWDFAEKVLPKENYVEYNYALLDFASDIGRAKNPLCEICPIKSIGVYRKEGSIGA</sequence>
<dbReference type="InterPro" id="IPR011257">
    <property type="entry name" value="DNA_glycosylase"/>
</dbReference>
<protein>
    <recommendedName>
        <fullName evidence="2">Adenine DNA glycosylase</fullName>
    </recommendedName>
</protein>
<gene>
    <name evidence="1" type="ORF">JCABFCCD_00017</name>
</gene>
<dbReference type="SUPFAM" id="SSF48150">
    <property type="entry name" value="DNA-glycosylase"/>
    <property type="match status" value="1"/>
</dbReference>
<evidence type="ECO:0000313" key="1">
    <source>
        <dbReference type="EMBL" id="QNO56376.1"/>
    </source>
</evidence>
<dbReference type="GO" id="GO:0016787">
    <property type="term" value="F:hydrolase activity"/>
    <property type="evidence" value="ECO:0007669"/>
    <property type="project" value="UniProtKB-ARBA"/>
</dbReference>
<organism evidence="1">
    <name type="scientific">Candidatus Methanophaga sp. ANME-1 ERB7</name>
    <dbReference type="NCBI Taxonomy" id="2759913"/>
    <lineage>
        <taxon>Archaea</taxon>
        <taxon>Methanobacteriati</taxon>
        <taxon>Methanobacteriota</taxon>
        <taxon>Stenosarchaea group</taxon>
        <taxon>Methanomicrobia</taxon>
        <taxon>Candidatus Methanophagales</taxon>
        <taxon>Candidatus Methanophagaceae</taxon>
        <taxon>Candidatus Methanophaga</taxon>
    </lineage>
</organism>
<dbReference type="AlphaFoldDB" id="A0A7G9Z7Z2"/>
<dbReference type="EMBL" id="MT631654">
    <property type="protein sequence ID" value="QNO56376.1"/>
    <property type="molecule type" value="Genomic_DNA"/>
</dbReference>